<dbReference type="OrthoDB" id="834556at2"/>
<protein>
    <submittedName>
        <fullName evidence="1">Acetoacetate decarboxylase</fullName>
    </submittedName>
</protein>
<evidence type="ECO:0000313" key="1">
    <source>
        <dbReference type="EMBL" id="EHR60907.1"/>
    </source>
</evidence>
<dbReference type="RefSeq" id="WP_005455816.1">
    <property type="nucleotide sequence ID" value="NZ_CM001440.1"/>
</dbReference>
<dbReference type="AlphaFoldDB" id="H5XKQ0"/>
<dbReference type="HOGENOM" id="CLU_106229_0_0_11"/>
<gene>
    <name evidence="1" type="ORF">SaccyDRAFT_2013</name>
</gene>
<proteinExistence type="predicted"/>
<dbReference type="EMBL" id="CM001440">
    <property type="protein sequence ID" value="EHR60907.1"/>
    <property type="molecule type" value="Genomic_DNA"/>
</dbReference>
<dbReference type="GO" id="GO:0016829">
    <property type="term" value="F:lyase activity"/>
    <property type="evidence" value="ECO:0007669"/>
    <property type="project" value="InterPro"/>
</dbReference>
<evidence type="ECO:0000313" key="2">
    <source>
        <dbReference type="Proteomes" id="UP000002791"/>
    </source>
</evidence>
<dbReference type="InterPro" id="IPR010451">
    <property type="entry name" value="Acetoacetate_decarboxylase"/>
</dbReference>
<dbReference type="eggNOG" id="COG4689">
    <property type="taxonomic scope" value="Bacteria"/>
</dbReference>
<dbReference type="Pfam" id="PF06314">
    <property type="entry name" value="ADC"/>
    <property type="match status" value="1"/>
</dbReference>
<sequence>MNAEYPDEPWRLAGEAFVSVWTVPHRKLPRLSDAVTPHTVGGRAVVVTAWIDYTPPGQLSYHELLATVAVRHGLSPAGSITEIWVDSETSLAGGRALWGIPKELASFELDRADAFTASAATPDEWIATATFVPRGPSGPETRARFSIIQSVAGRPLVSPVRARVRPRSTSATWSVNPDGPLGYLAGRRPLVNTHLRDARLLFGTTRR</sequence>
<dbReference type="SUPFAM" id="SSF160104">
    <property type="entry name" value="Acetoacetate decarboxylase-like"/>
    <property type="match status" value="1"/>
</dbReference>
<dbReference type="STRING" id="882082.SaccyDRAFT_2013"/>
<dbReference type="InterPro" id="IPR023375">
    <property type="entry name" value="ADC_dom_sf"/>
</dbReference>
<organism evidence="1 2">
    <name type="scientific">Saccharomonospora cyanea NA-134</name>
    <dbReference type="NCBI Taxonomy" id="882082"/>
    <lineage>
        <taxon>Bacteria</taxon>
        <taxon>Bacillati</taxon>
        <taxon>Actinomycetota</taxon>
        <taxon>Actinomycetes</taxon>
        <taxon>Pseudonocardiales</taxon>
        <taxon>Pseudonocardiaceae</taxon>
        <taxon>Saccharomonospora</taxon>
    </lineage>
</organism>
<dbReference type="Gene3D" id="2.40.400.10">
    <property type="entry name" value="Acetoacetate decarboxylase-like"/>
    <property type="match status" value="1"/>
</dbReference>
<accession>H5XKQ0</accession>
<keyword evidence="2" id="KW-1185">Reference proteome</keyword>
<dbReference type="Proteomes" id="UP000002791">
    <property type="component" value="Chromosome"/>
</dbReference>
<reference evidence="1 2" key="1">
    <citation type="submission" date="2011-11" db="EMBL/GenBank/DDBJ databases">
        <title>The Noncontiguous Finished sequence of Saccharomonospora cyanea NA-134.</title>
        <authorList>
            <consortium name="US DOE Joint Genome Institute"/>
            <person name="Lucas S."/>
            <person name="Han J."/>
            <person name="Lapidus A."/>
            <person name="Cheng J.-F."/>
            <person name="Goodwin L."/>
            <person name="Pitluck S."/>
            <person name="Peters L."/>
            <person name="Ovchinnikova G."/>
            <person name="Lu M."/>
            <person name="Detter J.C."/>
            <person name="Han C."/>
            <person name="Tapia R."/>
            <person name="Land M."/>
            <person name="Hauser L."/>
            <person name="Kyrpides N."/>
            <person name="Ivanova N."/>
            <person name="Pagani I."/>
            <person name="Brambilla E.-M."/>
            <person name="Klenk H.-P."/>
            <person name="Woyke T."/>
        </authorList>
    </citation>
    <scope>NUCLEOTIDE SEQUENCE [LARGE SCALE GENOMIC DNA]</scope>
    <source>
        <strain evidence="1 2">NA-134</strain>
    </source>
</reference>
<name>H5XKQ0_9PSEU</name>